<dbReference type="GO" id="GO:0020037">
    <property type="term" value="F:heme binding"/>
    <property type="evidence" value="ECO:0007669"/>
    <property type="project" value="InterPro"/>
</dbReference>
<dbReference type="PANTHER" id="PTHR24303">
    <property type="entry name" value="HEME-BINDING MONOOXYGENASE FAMILY"/>
    <property type="match status" value="1"/>
</dbReference>
<name>A0A226DS08_FOLCA</name>
<dbReference type="Gene3D" id="1.10.630.10">
    <property type="entry name" value="Cytochrome P450"/>
    <property type="match status" value="1"/>
</dbReference>
<evidence type="ECO:0000256" key="7">
    <source>
        <dbReference type="SAM" id="SignalP"/>
    </source>
</evidence>
<feature type="signal peptide" evidence="7">
    <location>
        <begin position="1"/>
        <end position="21"/>
    </location>
</feature>
<accession>A0A226DS08</accession>
<comment type="similarity">
    <text evidence="2">Belongs to the cytochrome P450 family.</text>
</comment>
<dbReference type="PANTHER" id="PTHR24303:SF31">
    <property type="entry name" value="CYTOCHROME P450 307A1-RELATED"/>
    <property type="match status" value="1"/>
</dbReference>
<evidence type="ECO:0000313" key="8">
    <source>
        <dbReference type="EMBL" id="OXA47614.1"/>
    </source>
</evidence>
<protein>
    <submittedName>
        <fullName evidence="8">Cytochrome P450 2C70</fullName>
    </submittedName>
</protein>
<evidence type="ECO:0000256" key="6">
    <source>
        <dbReference type="ARBA" id="ARBA00023033"/>
    </source>
</evidence>
<dbReference type="GO" id="GO:0004497">
    <property type="term" value="F:monooxygenase activity"/>
    <property type="evidence" value="ECO:0007669"/>
    <property type="project" value="UniProtKB-KW"/>
</dbReference>
<gene>
    <name evidence="8" type="ORF">Fcan01_17875</name>
</gene>
<feature type="chain" id="PRO_5012985577" evidence="7">
    <location>
        <begin position="22"/>
        <end position="301"/>
    </location>
</feature>
<keyword evidence="3" id="KW-0479">Metal-binding</keyword>
<comment type="caution">
    <text evidence="8">The sequence shown here is derived from an EMBL/GenBank/DDBJ whole genome shotgun (WGS) entry which is preliminary data.</text>
</comment>
<dbReference type="GO" id="GO:0005506">
    <property type="term" value="F:iron ion binding"/>
    <property type="evidence" value="ECO:0007669"/>
    <property type="project" value="InterPro"/>
</dbReference>
<comment type="cofactor">
    <cofactor evidence="1">
        <name>heme</name>
        <dbReference type="ChEBI" id="CHEBI:30413"/>
    </cofactor>
</comment>
<evidence type="ECO:0000256" key="4">
    <source>
        <dbReference type="ARBA" id="ARBA00023002"/>
    </source>
</evidence>
<dbReference type="InterPro" id="IPR036396">
    <property type="entry name" value="Cyt_P450_sf"/>
</dbReference>
<evidence type="ECO:0000313" key="9">
    <source>
        <dbReference type="Proteomes" id="UP000198287"/>
    </source>
</evidence>
<dbReference type="OMA" id="FISWEDN"/>
<keyword evidence="5" id="KW-0408">Iron</keyword>
<keyword evidence="7" id="KW-0732">Signal</keyword>
<dbReference type="OrthoDB" id="1055148at2759"/>
<reference evidence="8 9" key="1">
    <citation type="submission" date="2015-12" db="EMBL/GenBank/DDBJ databases">
        <title>The genome of Folsomia candida.</title>
        <authorList>
            <person name="Faddeeva A."/>
            <person name="Derks M.F."/>
            <person name="Anvar Y."/>
            <person name="Smit S."/>
            <person name="Van Straalen N."/>
            <person name="Roelofs D."/>
        </authorList>
    </citation>
    <scope>NUCLEOTIDE SEQUENCE [LARGE SCALE GENOMIC DNA]</scope>
    <source>
        <strain evidence="8 9">VU population</strain>
        <tissue evidence="8">Whole body</tissue>
    </source>
</reference>
<proteinExistence type="inferred from homology"/>
<evidence type="ECO:0000256" key="1">
    <source>
        <dbReference type="ARBA" id="ARBA00001971"/>
    </source>
</evidence>
<keyword evidence="6" id="KW-0503">Monooxygenase</keyword>
<dbReference type="Pfam" id="PF00067">
    <property type="entry name" value="p450"/>
    <property type="match status" value="1"/>
</dbReference>
<sequence>MFTLCAVCIFLGLSVYYFISWEDNSNEPPGPKPWPIIGNLFHLATVSDNTTLSLGILAEKYGEIYSLRIGFRKMVILTSKEAMETIFINEAALARDTSGPSGDRVFNKNLGIAASHGNMWEKTKTWTFKTLKHFGFGKSLDMQRFTKIESQSWFADIDNKIDTQGGVIPIERYFNSSILAIMWKIIVGRITPEDETNMEAISDKGHALMQTGFYGIAVVMAYPFFRRIFPETLDYNVQTDYFTTCNGISKHLFLETESQLKSSKMTSHSSSSLLETFVQNYFAASDPELFNQLPATFEAIK</sequence>
<organism evidence="8 9">
    <name type="scientific">Folsomia candida</name>
    <name type="common">Springtail</name>
    <dbReference type="NCBI Taxonomy" id="158441"/>
    <lineage>
        <taxon>Eukaryota</taxon>
        <taxon>Metazoa</taxon>
        <taxon>Ecdysozoa</taxon>
        <taxon>Arthropoda</taxon>
        <taxon>Hexapoda</taxon>
        <taxon>Collembola</taxon>
        <taxon>Entomobryomorpha</taxon>
        <taxon>Isotomoidea</taxon>
        <taxon>Isotomidae</taxon>
        <taxon>Proisotominae</taxon>
        <taxon>Folsomia</taxon>
    </lineage>
</organism>
<evidence type="ECO:0000256" key="5">
    <source>
        <dbReference type="ARBA" id="ARBA00023004"/>
    </source>
</evidence>
<dbReference type="InterPro" id="IPR001128">
    <property type="entry name" value="Cyt_P450"/>
</dbReference>
<evidence type="ECO:0000256" key="2">
    <source>
        <dbReference type="ARBA" id="ARBA00010617"/>
    </source>
</evidence>
<dbReference type="GO" id="GO:0016705">
    <property type="term" value="F:oxidoreductase activity, acting on paired donors, with incorporation or reduction of molecular oxygen"/>
    <property type="evidence" value="ECO:0007669"/>
    <property type="project" value="InterPro"/>
</dbReference>
<keyword evidence="4" id="KW-0560">Oxidoreductase</keyword>
<evidence type="ECO:0000256" key="3">
    <source>
        <dbReference type="ARBA" id="ARBA00022723"/>
    </source>
</evidence>
<dbReference type="Proteomes" id="UP000198287">
    <property type="component" value="Unassembled WGS sequence"/>
</dbReference>
<keyword evidence="9" id="KW-1185">Reference proteome</keyword>
<dbReference type="SUPFAM" id="SSF48264">
    <property type="entry name" value="Cytochrome P450"/>
    <property type="match status" value="1"/>
</dbReference>
<dbReference type="EMBL" id="LNIX01000013">
    <property type="protein sequence ID" value="OXA47614.1"/>
    <property type="molecule type" value="Genomic_DNA"/>
</dbReference>
<dbReference type="AlphaFoldDB" id="A0A226DS08"/>